<organism evidence="2 3">
    <name type="scientific">Nicotiana tabacum</name>
    <name type="common">Common tobacco</name>
    <dbReference type="NCBI Taxonomy" id="4097"/>
    <lineage>
        <taxon>Eukaryota</taxon>
        <taxon>Viridiplantae</taxon>
        <taxon>Streptophyta</taxon>
        <taxon>Embryophyta</taxon>
        <taxon>Tracheophyta</taxon>
        <taxon>Spermatophyta</taxon>
        <taxon>Magnoliopsida</taxon>
        <taxon>eudicotyledons</taxon>
        <taxon>Gunneridae</taxon>
        <taxon>Pentapetalae</taxon>
        <taxon>asterids</taxon>
        <taxon>lamiids</taxon>
        <taxon>Solanales</taxon>
        <taxon>Solanaceae</taxon>
        <taxon>Nicotianoideae</taxon>
        <taxon>Nicotianeae</taxon>
        <taxon>Nicotiana</taxon>
    </lineage>
</organism>
<feature type="compositionally biased region" description="Low complexity" evidence="1">
    <location>
        <begin position="57"/>
        <end position="68"/>
    </location>
</feature>
<dbReference type="KEGG" id="nta:107763365"/>
<evidence type="ECO:0000313" key="2">
    <source>
        <dbReference type="Proteomes" id="UP000790787"/>
    </source>
</evidence>
<protein>
    <submittedName>
        <fullName evidence="3">Uncharacterized protein LOC107763365</fullName>
    </submittedName>
</protein>
<reference evidence="3" key="2">
    <citation type="submission" date="2025-08" db="UniProtKB">
        <authorList>
            <consortium name="RefSeq"/>
        </authorList>
    </citation>
    <scope>IDENTIFICATION</scope>
    <source>
        <tissue evidence="3">Leaf</tissue>
    </source>
</reference>
<dbReference type="RefSeq" id="XP_016437346.1">
    <property type="nucleotide sequence ID" value="XM_016581860.1"/>
</dbReference>
<dbReference type="GeneID" id="107763365"/>
<proteinExistence type="predicted"/>
<dbReference type="AlphaFoldDB" id="A0A1S3XBQ4"/>
<gene>
    <name evidence="3" type="primary">LOC107763365</name>
</gene>
<evidence type="ECO:0000313" key="3">
    <source>
        <dbReference type="RefSeq" id="XP_016437346.1"/>
    </source>
</evidence>
<accession>A0A1S3XBQ4</accession>
<feature type="compositionally biased region" description="Polar residues" evidence="1">
    <location>
        <begin position="69"/>
        <end position="86"/>
    </location>
</feature>
<keyword evidence="2" id="KW-1185">Reference proteome</keyword>
<dbReference type="PaxDb" id="4097-A0A1S3XBQ4"/>
<dbReference type="Proteomes" id="UP000790787">
    <property type="component" value="Chromosome 23"/>
</dbReference>
<feature type="region of interest" description="Disordered" evidence="1">
    <location>
        <begin position="57"/>
        <end position="147"/>
    </location>
</feature>
<name>A0A1S3XBQ4_TOBAC</name>
<evidence type="ECO:0000256" key="1">
    <source>
        <dbReference type="SAM" id="MobiDB-lite"/>
    </source>
</evidence>
<sequence length="147" mass="16130">MPDTRRWKELAPKYGWKAKNHGLPQGFVTCPDVEVLTDPAEAARLLQEALIRSGALRSASGAGASSQSPQPENNQPKRQSSSSAWNRNKKIKKATPEPVTTTMVIDDDGEANDEEDPLQWRQRSSSAQHNAQSGELRTPIEGEVQAL</sequence>
<reference evidence="2" key="1">
    <citation type="journal article" date="2014" name="Nat. Commun.">
        <title>The tobacco genome sequence and its comparison with those of tomato and potato.</title>
        <authorList>
            <person name="Sierro N."/>
            <person name="Battey J.N."/>
            <person name="Ouadi S."/>
            <person name="Bakaher N."/>
            <person name="Bovet L."/>
            <person name="Willig A."/>
            <person name="Goepfert S."/>
            <person name="Peitsch M.C."/>
            <person name="Ivanov N.V."/>
        </authorList>
    </citation>
    <scope>NUCLEOTIDE SEQUENCE [LARGE SCALE GENOMIC DNA]</scope>
</reference>
<dbReference type="OrthoDB" id="10498244at2759"/>
<feature type="compositionally biased region" description="Polar residues" evidence="1">
    <location>
        <begin position="121"/>
        <end position="135"/>
    </location>
</feature>
<dbReference type="RefSeq" id="XP_016437346.1">
    <property type="nucleotide sequence ID" value="XM_016581860.2"/>
</dbReference>
<feature type="compositionally biased region" description="Acidic residues" evidence="1">
    <location>
        <begin position="105"/>
        <end position="117"/>
    </location>
</feature>